<sequence length="423" mass="47788">MYPRQPKIEPMGTLAMMEKEDYRLDEVPLRNISKMRPYRKWFMIIFSILGGLCAIGFLLIELPHMYWIVGVVAPISLACYNVVNVYSHAFLPIYGRVHPLVLGTEAQGGSKEEVLRAEERALNDLSAYSVAWANVGALLIQGVCVSISYFMNNSVLSLEIAIAFSGAWWLGWQLAVAPWMHPRPGPPLAKGTNWMAYSWKITFRTVASAKKLPQIFKFMLCWFMLSDGVGTLFSIIFLITYRELKFTHTDSMIITMVLSILASISAYVFMKVRQYWHLSTKKLVLTCLGLCLVLTMYLAVTPLFTDKIGLRHGAESWVSVVYLGCFVSTFYGSSRVLLSELSPPGDESEWFSLYLLADKGSSWIGPLVTAGTYNATHQYRIAFWFPALLIIAGMLILWTIDIPRGKEEAQAFADEKKRKLGLY</sequence>
<name>A0A9P6QF24_9FUNG</name>
<dbReference type="OrthoDB" id="192733at2759"/>
<dbReference type="AlphaFoldDB" id="A0A9P6QF24"/>
<dbReference type="InterPro" id="IPR050495">
    <property type="entry name" value="ATG22/LtaA_families"/>
</dbReference>
<dbReference type="SUPFAM" id="SSF103473">
    <property type="entry name" value="MFS general substrate transporter"/>
    <property type="match status" value="1"/>
</dbReference>
<comment type="function">
    <text evidence="7">Vacuolar effluxer which mediate the efflux of amino acids resulting from autophagic degradation. The release of autophagic amino acids allows the maintenance of protein synthesis and viability during nitrogen starvation.</text>
</comment>
<dbReference type="GO" id="GO:0006865">
    <property type="term" value="P:amino acid transport"/>
    <property type="evidence" value="ECO:0007669"/>
    <property type="project" value="UniProtKB-KW"/>
</dbReference>
<feature type="transmembrane region" description="Helical" evidence="7">
    <location>
        <begin position="125"/>
        <end position="150"/>
    </location>
</feature>
<dbReference type="InterPro" id="IPR036259">
    <property type="entry name" value="MFS_trans_sf"/>
</dbReference>
<evidence type="ECO:0000256" key="4">
    <source>
        <dbReference type="ARBA" id="ARBA00022692"/>
    </source>
</evidence>
<evidence type="ECO:0000313" key="9">
    <source>
        <dbReference type="Proteomes" id="UP000807716"/>
    </source>
</evidence>
<organism evidence="8 9">
    <name type="scientific">Actinomortierella ambigua</name>
    <dbReference type="NCBI Taxonomy" id="1343610"/>
    <lineage>
        <taxon>Eukaryota</taxon>
        <taxon>Fungi</taxon>
        <taxon>Fungi incertae sedis</taxon>
        <taxon>Mucoromycota</taxon>
        <taxon>Mortierellomycotina</taxon>
        <taxon>Mortierellomycetes</taxon>
        <taxon>Mortierellales</taxon>
        <taxon>Mortierellaceae</taxon>
        <taxon>Actinomortierella</taxon>
    </lineage>
</organism>
<feature type="transmembrane region" description="Helical" evidence="7">
    <location>
        <begin position="381"/>
        <end position="400"/>
    </location>
</feature>
<keyword evidence="6 7" id="KW-0472">Membrane</keyword>
<dbReference type="InterPro" id="IPR024671">
    <property type="entry name" value="Atg22-like"/>
</dbReference>
<feature type="transmembrane region" description="Helical" evidence="7">
    <location>
        <begin position="251"/>
        <end position="270"/>
    </location>
</feature>
<evidence type="ECO:0000313" key="8">
    <source>
        <dbReference type="EMBL" id="KAG0264106.1"/>
    </source>
</evidence>
<comment type="similarity">
    <text evidence="2 7">Belongs to the ATG22 family.</text>
</comment>
<dbReference type="GO" id="GO:0006914">
    <property type="term" value="P:autophagy"/>
    <property type="evidence" value="ECO:0007669"/>
    <property type="project" value="UniProtKB-KW"/>
</dbReference>
<dbReference type="EMBL" id="JAAAJB010000147">
    <property type="protein sequence ID" value="KAG0264106.1"/>
    <property type="molecule type" value="Genomic_DNA"/>
</dbReference>
<dbReference type="Proteomes" id="UP000807716">
    <property type="component" value="Unassembled WGS sequence"/>
</dbReference>
<keyword evidence="5 7" id="KW-1133">Transmembrane helix</keyword>
<keyword evidence="7" id="KW-0926">Vacuole</keyword>
<evidence type="ECO:0000256" key="3">
    <source>
        <dbReference type="ARBA" id="ARBA00022448"/>
    </source>
</evidence>
<evidence type="ECO:0000256" key="6">
    <source>
        <dbReference type="ARBA" id="ARBA00023136"/>
    </source>
</evidence>
<keyword evidence="7" id="KW-0072">Autophagy</keyword>
<dbReference type="GO" id="GO:0012505">
    <property type="term" value="C:endomembrane system"/>
    <property type="evidence" value="ECO:0007669"/>
    <property type="project" value="UniProtKB-SubCell"/>
</dbReference>
<dbReference type="PANTHER" id="PTHR23519">
    <property type="entry name" value="AUTOPHAGY-RELATED PROTEIN 22"/>
    <property type="match status" value="1"/>
</dbReference>
<protein>
    <recommendedName>
        <fullName evidence="7">Autophagy-related protein</fullName>
    </recommendedName>
</protein>
<dbReference type="Gene3D" id="1.20.1250.20">
    <property type="entry name" value="MFS general substrate transporter like domains"/>
    <property type="match status" value="1"/>
</dbReference>
<keyword evidence="7" id="KW-0029">Amino-acid transport</keyword>
<dbReference type="Pfam" id="PF11700">
    <property type="entry name" value="ATG22"/>
    <property type="match status" value="1"/>
</dbReference>
<reference evidence="8" key="1">
    <citation type="journal article" date="2020" name="Fungal Divers.">
        <title>Resolving the Mortierellaceae phylogeny through synthesis of multi-gene phylogenetics and phylogenomics.</title>
        <authorList>
            <person name="Vandepol N."/>
            <person name="Liber J."/>
            <person name="Desiro A."/>
            <person name="Na H."/>
            <person name="Kennedy M."/>
            <person name="Barry K."/>
            <person name="Grigoriev I.V."/>
            <person name="Miller A.N."/>
            <person name="O'Donnell K."/>
            <person name="Stajich J.E."/>
            <person name="Bonito G."/>
        </authorList>
    </citation>
    <scope>NUCLEOTIDE SEQUENCE</scope>
    <source>
        <strain evidence="8">BC1065</strain>
    </source>
</reference>
<keyword evidence="4 7" id="KW-0812">Transmembrane</keyword>
<feature type="transmembrane region" description="Helical" evidence="7">
    <location>
        <begin position="66"/>
        <end position="86"/>
    </location>
</feature>
<feature type="transmembrane region" description="Helical" evidence="7">
    <location>
        <begin position="282"/>
        <end position="300"/>
    </location>
</feature>
<feature type="transmembrane region" description="Helical" evidence="7">
    <location>
        <begin position="41"/>
        <end position="60"/>
    </location>
</feature>
<keyword evidence="9" id="KW-1185">Reference proteome</keyword>
<feature type="transmembrane region" description="Helical" evidence="7">
    <location>
        <begin position="156"/>
        <end position="180"/>
    </location>
</feature>
<keyword evidence="3 7" id="KW-0813">Transport</keyword>
<dbReference type="PANTHER" id="PTHR23519:SF1">
    <property type="entry name" value="AUTOPHAGY-RELATED PROTEIN 22"/>
    <property type="match status" value="1"/>
</dbReference>
<evidence type="ECO:0000256" key="7">
    <source>
        <dbReference type="RuleBase" id="RU363073"/>
    </source>
</evidence>
<evidence type="ECO:0000256" key="2">
    <source>
        <dbReference type="ARBA" id="ARBA00006978"/>
    </source>
</evidence>
<accession>A0A9P6QF24</accession>
<comment type="caution">
    <text evidence="8">The sequence shown here is derived from an EMBL/GenBank/DDBJ whole genome shotgun (WGS) entry which is preliminary data.</text>
</comment>
<evidence type="ECO:0000256" key="5">
    <source>
        <dbReference type="ARBA" id="ARBA00022989"/>
    </source>
</evidence>
<proteinExistence type="inferred from homology"/>
<comment type="subcellular location">
    <subcellularLocation>
        <location evidence="1">Endomembrane system</location>
        <topology evidence="1">Multi-pass membrane protein</topology>
    </subcellularLocation>
    <subcellularLocation>
        <location evidence="7">Vacuole membrane</location>
        <topology evidence="7">Multi-pass membrane protein</topology>
    </subcellularLocation>
</comment>
<dbReference type="GO" id="GO:0005774">
    <property type="term" value="C:vacuolar membrane"/>
    <property type="evidence" value="ECO:0007669"/>
    <property type="project" value="UniProtKB-SubCell"/>
</dbReference>
<comment type="caution">
    <text evidence="7">Lacks conserved residue(s) required for the propagation of feature annotation.</text>
</comment>
<feature type="transmembrane region" description="Helical" evidence="7">
    <location>
        <begin position="218"/>
        <end position="239"/>
    </location>
</feature>
<evidence type="ECO:0000256" key="1">
    <source>
        <dbReference type="ARBA" id="ARBA00004127"/>
    </source>
</evidence>
<gene>
    <name evidence="8" type="ORF">DFQ27_001400</name>
</gene>